<feature type="binding site" evidence="7">
    <location>
        <position position="102"/>
    </location>
    <ligand>
        <name>oxalate</name>
        <dbReference type="ChEBI" id="CHEBI:30623"/>
    </ligand>
</feature>
<dbReference type="InterPro" id="IPR011051">
    <property type="entry name" value="RmlC_Cupin_sf"/>
</dbReference>
<comment type="caution">
    <text evidence="11">The sequence shown here is derived from an EMBL/GenBank/DDBJ whole genome shotgun (WGS) entry which is preliminary data.</text>
</comment>
<keyword evidence="12" id="KW-1185">Reference proteome</keyword>
<evidence type="ECO:0000256" key="4">
    <source>
        <dbReference type="ARBA" id="ARBA00022525"/>
    </source>
</evidence>
<evidence type="ECO:0000256" key="3">
    <source>
        <dbReference type="ARBA" id="ARBA00022523"/>
    </source>
</evidence>
<comment type="subcellular location">
    <subcellularLocation>
        <location evidence="1 9">Secreted</location>
        <location evidence="1 9">Extracellular space</location>
        <location evidence="1 9">Apoplast</location>
    </subcellularLocation>
</comment>
<organism evidence="11 12">
    <name type="scientific">Marchantia polymorpha subsp. ruderalis</name>
    <dbReference type="NCBI Taxonomy" id="1480154"/>
    <lineage>
        <taxon>Eukaryota</taxon>
        <taxon>Viridiplantae</taxon>
        <taxon>Streptophyta</taxon>
        <taxon>Embryophyta</taxon>
        <taxon>Marchantiophyta</taxon>
        <taxon>Marchantiopsida</taxon>
        <taxon>Marchantiidae</taxon>
        <taxon>Marchantiales</taxon>
        <taxon>Marchantiaceae</taxon>
        <taxon>Marchantia</taxon>
    </lineage>
</organism>
<keyword evidence="4 9" id="KW-0964">Secreted</keyword>
<feature type="binding site" evidence="8">
    <location>
        <position position="152"/>
    </location>
    <ligand>
        <name>Mn(2+)</name>
        <dbReference type="ChEBI" id="CHEBI:29035"/>
    </ligand>
</feature>
<dbReference type="InterPro" id="IPR014710">
    <property type="entry name" value="RmlC-like_jellyroll"/>
</dbReference>
<protein>
    <recommendedName>
        <fullName evidence="9">Germin-like protein</fullName>
    </recommendedName>
</protein>
<dbReference type="AlphaFoldDB" id="A0A176VTR5"/>
<feature type="binding site" evidence="7">
    <location>
        <position position="107"/>
    </location>
    <ligand>
        <name>oxalate</name>
        <dbReference type="ChEBI" id="CHEBI:30623"/>
    </ligand>
</feature>
<evidence type="ECO:0000259" key="10">
    <source>
        <dbReference type="SMART" id="SM00835"/>
    </source>
</evidence>
<dbReference type="Pfam" id="PF00190">
    <property type="entry name" value="Cupin_1"/>
    <property type="match status" value="1"/>
</dbReference>
<evidence type="ECO:0000256" key="1">
    <source>
        <dbReference type="ARBA" id="ARBA00004271"/>
    </source>
</evidence>
<evidence type="ECO:0000313" key="11">
    <source>
        <dbReference type="EMBL" id="OAE24137.1"/>
    </source>
</evidence>
<dbReference type="CDD" id="cd02241">
    <property type="entry name" value="cupin_OxOx"/>
    <property type="match status" value="1"/>
</dbReference>
<feature type="domain" description="Cupin type-1" evidence="10">
    <location>
        <begin position="57"/>
        <end position="202"/>
    </location>
</feature>
<feature type="binding site" evidence="8">
    <location>
        <position position="105"/>
    </location>
    <ligand>
        <name>Mn(2+)</name>
        <dbReference type="ChEBI" id="CHEBI:29035"/>
    </ligand>
</feature>
<dbReference type="EMBL" id="LVLJ01002675">
    <property type="protein sequence ID" value="OAE24137.1"/>
    <property type="molecule type" value="Genomic_DNA"/>
</dbReference>
<dbReference type="InterPro" id="IPR006045">
    <property type="entry name" value="Cupin_1"/>
</dbReference>
<dbReference type="PRINTS" id="PR00325">
    <property type="entry name" value="GERMIN"/>
</dbReference>
<feature type="binding site" evidence="8">
    <location>
        <position position="107"/>
    </location>
    <ligand>
        <name>Mn(2+)</name>
        <dbReference type="ChEBI" id="CHEBI:29035"/>
    </ligand>
</feature>
<dbReference type="InterPro" id="IPR001929">
    <property type="entry name" value="Germin"/>
</dbReference>
<dbReference type="GO" id="GO:0048046">
    <property type="term" value="C:apoplast"/>
    <property type="evidence" value="ECO:0007669"/>
    <property type="project" value="UniProtKB-SubCell"/>
</dbReference>
<feature type="binding site" evidence="8">
    <location>
        <position position="112"/>
    </location>
    <ligand>
        <name>Mn(2+)</name>
        <dbReference type="ChEBI" id="CHEBI:29035"/>
    </ligand>
</feature>
<dbReference type="SMART" id="SM00835">
    <property type="entry name" value="Cupin_1"/>
    <property type="match status" value="1"/>
</dbReference>
<evidence type="ECO:0000256" key="2">
    <source>
        <dbReference type="ARBA" id="ARBA00007456"/>
    </source>
</evidence>
<evidence type="ECO:0000256" key="6">
    <source>
        <dbReference type="ARBA" id="ARBA00023211"/>
    </source>
</evidence>
<dbReference type="InterPro" id="IPR019780">
    <property type="entry name" value="Germin_Mn-BS"/>
</dbReference>
<sequence>MMIMNILEADCKSKIVHGMVMFVLIYSTCMVLVQRVEAADPDPLVDFSANATTPVFRNIFVNGDVSVGSGGVRAALDIGKFPGLTSEGLTVVQFKMVPCGENLPHTHPRATELLSLISGGPLQAGFVDTKGQAHIHILYPGDLIVFPRGLLHFELNVGTETAFYISALNSQNPGTLDSAGAVLQLPERAAAIAFNQDIATVAALKSHRPYNEPPTLEAAKPGVCVPGQFITTTC</sequence>
<evidence type="ECO:0000256" key="7">
    <source>
        <dbReference type="PIRSR" id="PIRSR601929-1"/>
    </source>
</evidence>
<name>A0A176VTR5_MARPO</name>
<feature type="binding site" evidence="7">
    <location>
        <position position="112"/>
    </location>
    <ligand>
        <name>oxalate</name>
        <dbReference type="ChEBI" id="CHEBI:30623"/>
    </ligand>
</feature>
<dbReference type="SUPFAM" id="SSF51182">
    <property type="entry name" value="RmlC-like cupins"/>
    <property type="match status" value="1"/>
</dbReference>
<evidence type="ECO:0000256" key="9">
    <source>
        <dbReference type="RuleBase" id="RU366015"/>
    </source>
</evidence>
<dbReference type="Proteomes" id="UP000077202">
    <property type="component" value="Unassembled WGS sequence"/>
</dbReference>
<keyword evidence="5 7" id="KW-0479">Metal-binding</keyword>
<comment type="similarity">
    <text evidence="2 9">Belongs to the germin family.</text>
</comment>
<dbReference type="PANTHER" id="PTHR31238">
    <property type="entry name" value="GERMIN-LIKE PROTEIN SUBFAMILY 3 MEMBER 3"/>
    <property type="match status" value="1"/>
</dbReference>
<reference evidence="11" key="1">
    <citation type="submission" date="2016-03" db="EMBL/GenBank/DDBJ databases">
        <title>Mechanisms controlling the formation of the plant cell surface in tip-growing cells are functionally conserved among land plants.</title>
        <authorList>
            <person name="Honkanen S."/>
            <person name="Jones V.A."/>
            <person name="Morieri G."/>
            <person name="Champion C."/>
            <person name="Hetherington A.J."/>
            <person name="Kelly S."/>
            <person name="Saint-Marcoux D."/>
            <person name="Proust H."/>
            <person name="Prescott H."/>
            <person name="Dolan L."/>
        </authorList>
    </citation>
    <scope>NUCLEOTIDE SEQUENCE [LARGE SCALE GENOMIC DNA]</scope>
    <source>
        <tissue evidence="11">Whole gametophyte</tissue>
    </source>
</reference>
<proteinExistence type="inferred from homology"/>
<keyword evidence="3 9" id="KW-0052">Apoplast</keyword>
<gene>
    <name evidence="11" type="ORF">AXG93_2752s1510</name>
</gene>
<evidence type="ECO:0000256" key="5">
    <source>
        <dbReference type="ARBA" id="ARBA00022723"/>
    </source>
</evidence>
<dbReference type="GO" id="GO:0030145">
    <property type="term" value="F:manganese ion binding"/>
    <property type="evidence" value="ECO:0007669"/>
    <property type="project" value="UniProtKB-UniRule"/>
</dbReference>
<dbReference type="SMR" id="A0A176VTR5"/>
<dbReference type="PROSITE" id="PS00725">
    <property type="entry name" value="GERMIN"/>
    <property type="match status" value="1"/>
</dbReference>
<keyword evidence="6 7" id="KW-0464">Manganese</keyword>
<evidence type="ECO:0000313" key="12">
    <source>
        <dbReference type="Proteomes" id="UP000077202"/>
    </source>
</evidence>
<dbReference type="Gene3D" id="2.60.120.10">
    <property type="entry name" value="Jelly Rolls"/>
    <property type="match status" value="1"/>
</dbReference>
<accession>A0A176VTR5</accession>
<evidence type="ECO:0000256" key="8">
    <source>
        <dbReference type="PIRSR" id="PIRSR601929-2"/>
    </source>
</evidence>